<feature type="transmembrane region" description="Helical" evidence="6">
    <location>
        <begin position="12"/>
        <end position="29"/>
    </location>
</feature>
<evidence type="ECO:0000256" key="1">
    <source>
        <dbReference type="ARBA" id="ARBA00004141"/>
    </source>
</evidence>
<dbReference type="GO" id="GO:0055085">
    <property type="term" value="P:transmembrane transport"/>
    <property type="evidence" value="ECO:0007669"/>
    <property type="project" value="InterPro"/>
</dbReference>
<feature type="transmembrane region" description="Helical" evidence="6">
    <location>
        <begin position="420"/>
        <end position="443"/>
    </location>
</feature>
<dbReference type="Proteomes" id="UP001164286">
    <property type="component" value="Unassembled WGS sequence"/>
</dbReference>
<organism evidence="7 8">
    <name type="scientific">Dioszegia hungarica</name>
    <dbReference type="NCBI Taxonomy" id="4972"/>
    <lineage>
        <taxon>Eukaryota</taxon>
        <taxon>Fungi</taxon>
        <taxon>Dikarya</taxon>
        <taxon>Basidiomycota</taxon>
        <taxon>Agaricomycotina</taxon>
        <taxon>Tremellomycetes</taxon>
        <taxon>Tremellales</taxon>
        <taxon>Bulleribasidiaceae</taxon>
        <taxon>Dioszegia</taxon>
    </lineage>
</organism>
<keyword evidence="4 6" id="KW-0472">Membrane</keyword>
<evidence type="ECO:0000313" key="8">
    <source>
        <dbReference type="Proteomes" id="UP001164286"/>
    </source>
</evidence>
<evidence type="ECO:0000256" key="3">
    <source>
        <dbReference type="ARBA" id="ARBA00022989"/>
    </source>
</evidence>
<accession>A0AA38H803</accession>
<feature type="transmembrane region" description="Helical" evidence="6">
    <location>
        <begin position="142"/>
        <end position="160"/>
    </location>
</feature>
<feature type="transmembrane region" description="Helical" evidence="6">
    <location>
        <begin position="41"/>
        <end position="64"/>
    </location>
</feature>
<feature type="transmembrane region" description="Helical" evidence="6">
    <location>
        <begin position="104"/>
        <end position="122"/>
    </location>
</feature>
<dbReference type="GeneID" id="77732335"/>
<dbReference type="EMBL" id="JAKWFO010000005">
    <property type="protein sequence ID" value="KAI9636182.1"/>
    <property type="molecule type" value="Genomic_DNA"/>
</dbReference>
<protein>
    <submittedName>
        <fullName evidence="7">Membrane protein</fullName>
    </submittedName>
</protein>
<feature type="transmembrane region" description="Helical" evidence="6">
    <location>
        <begin position="380"/>
        <end position="408"/>
    </location>
</feature>
<dbReference type="PANTHER" id="PTHR31274:SF1">
    <property type="entry name" value="AGL149CP"/>
    <property type="match status" value="1"/>
</dbReference>
<comment type="subcellular location">
    <subcellularLocation>
        <location evidence="1">Membrane</location>
        <topology evidence="1">Multi-pass membrane protein</topology>
    </subcellularLocation>
</comment>
<keyword evidence="3 6" id="KW-1133">Transmembrane helix</keyword>
<keyword evidence="2 6" id="KW-0812">Transmembrane</keyword>
<feature type="transmembrane region" description="Helical" evidence="6">
    <location>
        <begin position="494"/>
        <end position="515"/>
    </location>
</feature>
<feature type="region of interest" description="Disordered" evidence="5">
    <location>
        <begin position="200"/>
        <end position="259"/>
    </location>
</feature>
<feature type="compositionally biased region" description="Basic and acidic residues" evidence="5">
    <location>
        <begin position="224"/>
        <end position="241"/>
    </location>
</feature>
<dbReference type="GO" id="GO:0016020">
    <property type="term" value="C:membrane"/>
    <property type="evidence" value="ECO:0007669"/>
    <property type="project" value="UniProtKB-SubCell"/>
</dbReference>
<dbReference type="AlphaFoldDB" id="A0AA38H803"/>
<evidence type="ECO:0000256" key="5">
    <source>
        <dbReference type="SAM" id="MobiDB-lite"/>
    </source>
</evidence>
<reference evidence="7" key="1">
    <citation type="journal article" date="2022" name="G3 (Bethesda)">
        <title>High quality genome of the basidiomycete yeast Dioszegia hungarica PDD-24b-2 isolated from cloud water.</title>
        <authorList>
            <person name="Jarrige D."/>
            <person name="Haridas S."/>
            <person name="Bleykasten-Grosshans C."/>
            <person name="Joly M."/>
            <person name="Nadalig T."/>
            <person name="Sancelme M."/>
            <person name="Vuilleumier S."/>
            <person name="Grigoriev I.V."/>
            <person name="Amato P."/>
            <person name="Bringel F."/>
        </authorList>
    </citation>
    <scope>NUCLEOTIDE SEQUENCE</scope>
    <source>
        <strain evidence="7">PDD-24b-2</strain>
    </source>
</reference>
<comment type="caution">
    <text evidence="7">The sequence shown here is derived from an EMBL/GenBank/DDBJ whole genome shotgun (WGS) entry which is preliminary data.</text>
</comment>
<dbReference type="InterPro" id="IPR004776">
    <property type="entry name" value="Mem_transp_PIN-like"/>
</dbReference>
<keyword evidence="8" id="KW-1185">Reference proteome</keyword>
<gene>
    <name evidence="7" type="ORF">MKK02DRAFT_44885</name>
</gene>
<feature type="transmembrane region" description="Helical" evidence="6">
    <location>
        <begin position="336"/>
        <end position="360"/>
    </location>
</feature>
<proteinExistence type="predicted"/>
<evidence type="ECO:0000256" key="4">
    <source>
        <dbReference type="ARBA" id="ARBA00023136"/>
    </source>
</evidence>
<dbReference type="Pfam" id="PF03547">
    <property type="entry name" value="Mem_trans"/>
    <property type="match status" value="1"/>
</dbReference>
<dbReference type="InterPro" id="IPR040254">
    <property type="entry name" value="Ecm3-like"/>
</dbReference>
<evidence type="ECO:0000256" key="6">
    <source>
        <dbReference type="SAM" id="Phobius"/>
    </source>
</evidence>
<sequence>MSSAGELIYKAFVPTLKLLIGITLGFTITKAGMFTPQMAKGVSVLSMNISLPALIFASMVPSFTSTNISAFGGLALAALLYQAIGAVLAMIVKELFYVPIDFQWGIIVMGVISNWMNVPVAVIQTVGNQAPFKQGDVEVGTAYIGVFSLVFVVVLFPCGLHKLCALDFKPEQLARTPPPSPRERWRIRIAAFKRLIHRDRHSSPQAEYDQELPEVSHSASGSERYSKDENERGDEPADLRPGKTLYLGGEKPTRQASHTPSFTSMMETTRSIPPTAPLEAVDVGNTVVVPAPNSDPLLPVSTTNGKAYSYHKPASPRTSIKRITPLKRLVMILKSFLMPISFAVIVSIPCALIPPLRALFTHTDGWTGTRMPNAPDGKPPLSFILEAAAFVGAICIPAGLILLGASFARLKGVWSMKGQPVGAMVAMAVCKMIIVPVIGTFFIKNQTGIYPTADRMRTFVCILLSGTPAAVNQLVLTQLYNPEGSAHTLARFLLLQYILMPVLCTCLAGVALYICQR</sequence>
<evidence type="ECO:0000256" key="2">
    <source>
        <dbReference type="ARBA" id="ARBA00022692"/>
    </source>
</evidence>
<evidence type="ECO:0000313" key="7">
    <source>
        <dbReference type="EMBL" id="KAI9636182.1"/>
    </source>
</evidence>
<dbReference type="RefSeq" id="XP_052945959.1">
    <property type="nucleotide sequence ID" value="XM_053093130.1"/>
</dbReference>
<name>A0AA38H803_9TREE</name>
<dbReference type="PANTHER" id="PTHR31274">
    <property type="entry name" value="PROTEIN ECM3"/>
    <property type="match status" value="1"/>
</dbReference>
<feature type="transmembrane region" description="Helical" evidence="6">
    <location>
        <begin position="70"/>
        <end position="92"/>
    </location>
</feature>